<feature type="domain" description="EamA" evidence="2">
    <location>
        <begin position="153"/>
        <end position="282"/>
    </location>
</feature>
<dbReference type="InterPro" id="IPR037185">
    <property type="entry name" value="EmrE-like"/>
</dbReference>
<organism evidence="3 4">
    <name type="scientific">candidate division WWE3 bacterium CG10_big_fil_rev_8_21_14_0_10_32_10</name>
    <dbReference type="NCBI Taxonomy" id="1975090"/>
    <lineage>
        <taxon>Bacteria</taxon>
        <taxon>Katanobacteria</taxon>
    </lineage>
</organism>
<feature type="transmembrane region" description="Helical" evidence="1">
    <location>
        <begin position="246"/>
        <end position="264"/>
    </location>
</feature>
<feature type="transmembrane region" description="Helical" evidence="1">
    <location>
        <begin position="270"/>
        <end position="292"/>
    </location>
</feature>
<dbReference type="Proteomes" id="UP000230214">
    <property type="component" value="Unassembled WGS sequence"/>
</dbReference>
<feature type="transmembrane region" description="Helical" evidence="1">
    <location>
        <begin position="216"/>
        <end position="234"/>
    </location>
</feature>
<sequence length="301" mass="33410">MKPVLKNALIGYTMILLSAIGFGSYGIWYRTIGTSFQLFSQGWVRSCIILMILVPIAFFTKKLKPIKKEDIKYLLIPLSFSVFTIAPVFYAFNHMDIGTGTLVFYASFLITTYLVGILLFNEKISYVKKVSLILAFAGLFLVFDVSLEKFSVIALILAAINGIASGGEVSTTKKVTCIYSSLQISIFIWLATLITHLPVSLILGEKVPSLSLGLPWFYMILFSIIALASFWLVVEGFKHVDASVGGLIGLSEVIFAIIFGMLIFKESISITIIFGGILILISGMLPDIMLLYKKSSLRWFR</sequence>
<name>A0A2H0RCU8_UNCKA</name>
<feature type="transmembrane region" description="Helical" evidence="1">
    <location>
        <begin position="127"/>
        <end position="146"/>
    </location>
</feature>
<protein>
    <recommendedName>
        <fullName evidence="2">EamA domain-containing protein</fullName>
    </recommendedName>
</protein>
<feature type="domain" description="EamA" evidence="2">
    <location>
        <begin position="10"/>
        <end position="143"/>
    </location>
</feature>
<dbReference type="InterPro" id="IPR000620">
    <property type="entry name" value="EamA_dom"/>
</dbReference>
<feature type="transmembrane region" description="Helical" evidence="1">
    <location>
        <begin position="42"/>
        <end position="59"/>
    </location>
</feature>
<evidence type="ECO:0000313" key="3">
    <source>
        <dbReference type="EMBL" id="PIR43874.1"/>
    </source>
</evidence>
<feature type="transmembrane region" description="Helical" evidence="1">
    <location>
        <begin position="71"/>
        <end position="90"/>
    </location>
</feature>
<evidence type="ECO:0000256" key="1">
    <source>
        <dbReference type="SAM" id="Phobius"/>
    </source>
</evidence>
<comment type="caution">
    <text evidence="3">The sequence shown here is derived from an EMBL/GenBank/DDBJ whole genome shotgun (WGS) entry which is preliminary data.</text>
</comment>
<dbReference type="SUPFAM" id="SSF103481">
    <property type="entry name" value="Multidrug resistance efflux transporter EmrE"/>
    <property type="match status" value="2"/>
</dbReference>
<dbReference type="PANTHER" id="PTHR22911">
    <property type="entry name" value="ACYL-MALONYL CONDENSING ENZYME-RELATED"/>
    <property type="match status" value="1"/>
</dbReference>
<evidence type="ECO:0000313" key="4">
    <source>
        <dbReference type="Proteomes" id="UP000230214"/>
    </source>
</evidence>
<feature type="transmembrane region" description="Helical" evidence="1">
    <location>
        <begin position="9"/>
        <end position="30"/>
    </location>
</feature>
<feature type="transmembrane region" description="Helical" evidence="1">
    <location>
        <begin position="152"/>
        <end position="170"/>
    </location>
</feature>
<keyword evidence="1" id="KW-0812">Transmembrane</keyword>
<dbReference type="EMBL" id="PCXU01000006">
    <property type="protein sequence ID" value="PIR43874.1"/>
    <property type="molecule type" value="Genomic_DNA"/>
</dbReference>
<accession>A0A2H0RCU8</accession>
<gene>
    <name evidence="3" type="ORF">COV24_00440</name>
</gene>
<feature type="transmembrane region" description="Helical" evidence="1">
    <location>
        <begin position="182"/>
        <end position="204"/>
    </location>
</feature>
<dbReference type="GO" id="GO:0016020">
    <property type="term" value="C:membrane"/>
    <property type="evidence" value="ECO:0007669"/>
    <property type="project" value="InterPro"/>
</dbReference>
<keyword evidence="1" id="KW-0472">Membrane</keyword>
<feature type="transmembrane region" description="Helical" evidence="1">
    <location>
        <begin position="102"/>
        <end position="120"/>
    </location>
</feature>
<keyword evidence="1" id="KW-1133">Transmembrane helix</keyword>
<proteinExistence type="predicted"/>
<evidence type="ECO:0000259" key="2">
    <source>
        <dbReference type="Pfam" id="PF00892"/>
    </source>
</evidence>
<reference evidence="3 4" key="1">
    <citation type="submission" date="2017-09" db="EMBL/GenBank/DDBJ databases">
        <title>Depth-based differentiation of microbial function through sediment-hosted aquifers and enrichment of novel symbionts in the deep terrestrial subsurface.</title>
        <authorList>
            <person name="Probst A.J."/>
            <person name="Ladd B."/>
            <person name="Jarett J.K."/>
            <person name="Geller-Mcgrath D.E."/>
            <person name="Sieber C.M."/>
            <person name="Emerson J.B."/>
            <person name="Anantharaman K."/>
            <person name="Thomas B.C."/>
            <person name="Malmstrom R."/>
            <person name="Stieglmeier M."/>
            <person name="Klingl A."/>
            <person name="Woyke T."/>
            <person name="Ryan C.M."/>
            <person name="Banfield J.F."/>
        </authorList>
    </citation>
    <scope>NUCLEOTIDE SEQUENCE [LARGE SCALE GENOMIC DNA]</scope>
    <source>
        <strain evidence="3">CG10_big_fil_rev_8_21_14_0_10_32_10</strain>
    </source>
</reference>
<dbReference type="AlphaFoldDB" id="A0A2H0RCU8"/>
<dbReference type="Pfam" id="PF00892">
    <property type="entry name" value="EamA"/>
    <property type="match status" value="2"/>
</dbReference>